<name>A0A9R1UJW0_LACSA</name>
<dbReference type="EMBL" id="NBSK02000009">
    <property type="protein sequence ID" value="KAJ0188310.1"/>
    <property type="molecule type" value="Genomic_DNA"/>
</dbReference>
<evidence type="ECO:0000313" key="2">
    <source>
        <dbReference type="Proteomes" id="UP000235145"/>
    </source>
</evidence>
<dbReference type="AlphaFoldDB" id="A0A9R1UJW0"/>
<gene>
    <name evidence="1" type="ORF">LSAT_V11C900480950</name>
</gene>
<comment type="caution">
    <text evidence="1">The sequence shown here is derived from an EMBL/GenBank/DDBJ whole genome shotgun (WGS) entry which is preliminary data.</text>
</comment>
<dbReference type="Proteomes" id="UP000235145">
    <property type="component" value="Unassembled WGS sequence"/>
</dbReference>
<evidence type="ECO:0000313" key="1">
    <source>
        <dbReference type="EMBL" id="KAJ0188310.1"/>
    </source>
</evidence>
<keyword evidence="2" id="KW-1185">Reference proteome</keyword>
<protein>
    <submittedName>
        <fullName evidence="1">Uncharacterized protein</fullName>
    </submittedName>
</protein>
<organism evidence="1 2">
    <name type="scientific">Lactuca sativa</name>
    <name type="common">Garden lettuce</name>
    <dbReference type="NCBI Taxonomy" id="4236"/>
    <lineage>
        <taxon>Eukaryota</taxon>
        <taxon>Viridiplantae</taxon>
        <taxon>Streptophyta</taxon>
        <taxon>Embryophyta</taxon>
        <taxon>Tracheophyta</taxon>
        <taxon>Spermatophyta</taxon>
        <taxon>Magnoliopsida</taxon>
        <taxon>eudicotyledons</taxon>
        <taxon>Gunneridae</taxon>
        <taxon>Pentapetalae</taxon>
        <taxon>asterids</taxon>
        <taxon>campanulids</taxon>
        <taxon>Asterales</taxon>
        <taxon>Asteraceae</taxon>
        <taxon>Cichorioideae</taxon>
        <taxon>Cichorieae</taxon>
        <taxon>Lactucinae</taxon>
        <taxon>Lactuca</taxon>
    </lineage>
</organism>
<accession>A0A9R1UJW0</accession>
<sequence>MTPYQPKGLSPYSKPHYLDSLSLFGRIPTAVTLAKRKVNISNISCHNCDGGLDDSGHSLLMCPFSNGALASIFNILIKQFDSINGLVDFAAQWGRCPKNENKIISIIYGFLCCVGMLKSSIKFNHLSNI</sequence>
<reference evidence="1 2" key="1">
    <citation type="journal article" date="2017" name="Nat. Commun.">
        <title>Genome assembly with in vitro proximity ligation data and whole-genome triplication in lettuce.</title>
        <authorList>
            <person name="Reyes-Chin-Wo S."/>
            <person name="Wang Z."/>
            <person name="Yang X."/>
            <person name="Kozik A."/>
            <person name="Arikit S."/>
            <person name="Song C."/>
            <person name="Xia L."/>
            <person name="Froenicke L."/>
            <person name="Lavelle D.O."/>
            <person name="Truco M.J."/>
            <person name="Xia R."/>
            <person name="Zhu S."/>
            <person name="Xu C."/>
            <person name="Xu H."/>
            <person name="Xu X."/>
            <person name="Cox K."/>
            <person name="Korf I."/>
            <person name="Meyers B.C."/>
            <person name="Michelmore R.W."/>
        </authorList>
    </citation>
    <scope>NUCLEOTIDE SEQUENCE [LARGE SCALE GENOMIC DNA]</scope>
    <source>
        <strain evidence="2">cv. Salinas</strain>
        <tissue evidence="1">Seedlings</tissue>
    </source>
</reference>
<proteinExistence type="predicted"/>